<evidence type="ECO:0000313" key="2">
    <source>
        <dbReference type="EMBL" id="GAD59507.1"/>
    </source>
</evidence>
<dbReference type="RefSeq" id="WP_021697602.1">
    <property type="nucleotide sequence ID" value="NZ_BATC01000029.1"/>
</dbReference>
<dbReference type="EMBL" id="BATC01000029">
    <property type="protein sequence ID" value="GAD59507.1"/>
    <property type="molecule type" value="Genomic_DNA"/>
</dbReference>
<proteinExistence type="predicted"/>
<feature type="domain" description="YdhG-like" evidence="1">
    <location>
        <begin position="25"/>
        <end position="130"/>
    </location>
</feature>
<dbReference type="InterPro" id="IPR014922">
    <property type="entry name" value="YdhG-like"/>
</dbReference>
<dbReference type="AlphaFoldDB" id="A0A8E0NBW3"/>
<evidence type="ECO:0000259" key="1">
    <source>
        <dbReference type="Pfam" id="PF08818"/>
    </source>
</evidence>
<accession>A0A8E0NBW3</accession>
<comment type="caution">
    <text evidence="2">The sequence shown here is derived from an EMBL/GenBank/DDBJ whole genome shotgun (WGS) entry which is preliminary data.</text>
</comment>
<evidence type="ECO:0000313" key="3">
    <source>
        <dbReference type="Proteomes" id="UP000016569"/>
    </source>
</evidence>
<dbReference type="Proteomes" id="UP000016569">
    <property type="component" value="Unassembled WGS sequence"/>
</dbReference>
<organism evidence="2 3">
    <name type="scientific">Brevundimonas abyssalis TAR-001</name>
    <dbReference type="NCBI Taxonomy" id="1391729"/>
    <lineage>
        <taxon>Bacteria</taxon>
        <taxon>Pseudomonadati</taxon>
        <taxon>Pseudomonadota</taxon>
        <taxon>Alphaproteobacteria</taxon>
        <taxon>Caulobacterales</taxon>
        <taxon>Caulobacteraceae</taxon>
        <taxon>Brevundimonas</taxon>
    </lineage>
</organism>
<dbReference type="SUPFAM" id="SSF159888">
    <property type="entry name" value="YdhG-like"/>
    <property type="match status" value="1"/>
</dbReference>
<protein>
    <recommendedName>
        <fullName evidence="1">YdhG-like domain-containing protein</fullName>
    </recommendedName>
</protein>
<sequence length="144" mass="16103">MSDLKTQPTDASVEDFIDAVEQPRRREDARMVSAMMAEITGEQPVMWGPSIIGFGRYTYVNSTKKPADWPIIGLSPRKANLSVYIMPGFTERPDLMARIGKVKTSVSCLYISRLEDVDMEVLRELCAWAVATMRGRHPPGPSPD</sequence>
<keyword evidence="3" id="KW-1185">Reference proteome</keyword>
<name>A0A8E0NBW3_9CAUL</name>
<reference evidence="3" key="1">
    <citation type="journal article" date="2013" name="Genome Announc.">
        <title>Draft Genome Sequence of the Dimorphic Prosthecate Bacterium Brevundimonas abyssalis TAR-001T.</title>
        <authorList>
            <person name="Tsubouchi T."/>
            <person name="Nishi S."/>
            <person name="Usui K."/>
            <person name="Shimane Y."/>
            <person name="Takaki Y."/>
            <person name="Maruyama T."/>
            <person name="Hatada Y."/>
        </authorList>
    </citation>
    <scope>NUCLEOTIDE SEQUENCE [LARGE SCALE GENOMIC DNA]</scope>
    <source>
        <strain evidence="3">TAR-001</strain>
    </source>
</reference>
<gene>
    <name evidence="2" type="ORF">MBEBAB_1757</name>
</gene>
<dbReference type="Pfam" id="PF08818">
    <property type="entry name" value="DUF1801"/>
    <property type="match status" value="1"/>
</dbReference>
<dbReference type="OrthoDB" id="5951444at2"/>